<dbReference type="RefSeq" id="WP_284190998.1">
    <property type="nucleotide sequence ID" value="NZ_BSPW01000019.1"/>
</dbReference>
<sequence length="84" mass="9381">MSLFDVITEETALDMMKTTYQQATGDEISPLFNQVSLLPDSDGRLFLGLYEDEYGLPKQVTDRTYDSYSDAMAAFGALVDKVIN</sequence>
<protein>
    <submittedName>
        <fullName evidence="1">Uncharacterized protein</fullName>
    </submittedName>
</protein>
<dbReference type="EMBL" id="BSPW01000019">
    <property type="protein sequence ID" value="GLT17079.1"/>
    <property type="molecule type" value="Genomic_DNA"/>
</dbReference>
<keyword evidence="2" id="KW-1185">Reference proteome</keyword>
<dbReference type="Proteomes" id="UP001157138">
    <property type="component" value="Unassembled WGS sequence"/>
</dbReference>
<accession>A0ABQ6EVQ6</accession>
<comment type="caution">
    <text evidence="1">The sequence shown here is derived from an EMBL/GenBank/DDBJ whole genome shotgun (WGS) entry which is preliminary data.</text>
</comment>
<reference evidence="2" key="1">
    <citation type="journal article" date="2019" name="Int. J. Syst. Evol. Microbiol.">
        <title>The Global Catalogue of Microorganisms (GCM) 10K type strain sequencing project: providing services to taxonomists for standard genome sequencing and annotation.</title>
        <authorList>
            <consortium name="The Broad Institute Genomics Platform"/>
            <consortium name="The Broad Institute Genome Sequencing Center for Infectious Disease"/>
            <person name="Wu L."/>
            <person name="Ma J."/>
        </authorList>
    </citation>
    <scope>NUCLEOTIDE SEQUENCE [LARGE SCALE GENOMIC DNA]</scope>
    <source>
        <strain evidence="2">NBRC 108723</strain>
    </source>
</reference>
<organism evidence="1 2">
    <name type="scientific">Vibrio zhanjiangensis</name>
    <dbReference type="NCBI Taxonomy" id="1046128"/>
    <lineage>
        <taxon>Bacteria</taxon>
        <taxon>Pseudomonadati</taxon>
        <taxon>Pseudomonadota</taxon>
        <taxon>Gammaproteobacteria</taxon>
        <taxon>Vibrionales</taxon>
        <taxon>Vibrionaceae</taxon>
        <taxon>Vibrio</taxon>
    </lineage>
</organism>
<proteinExistence type="predicted"/>
<gene>
    <name evidence="1" type="ORF">GCM10007938_08560</name>
</gene>
<evidence type="ECO:0000313" key="1">
    <source>
        <dbReference type="EMBL" id="GLT17079.1"/>
    </source>
</evidence>
<name>A0ABQ6EVQ6_9VIBR</name>
<evidence type="ECO:0000313" key="2">
    <source>
        <dbReference type="Proteomes" id="UP001157138"/>
    </source>
</evidence>